<keyword evidence="12" id="KW-1185">Reference proteome</keyword>
<sequence length="529" mass="60458">MSGTDVLSGMDNMWFIMEDLVDFNPACAGTYTFRGEVDIKKVEEQMHRQIARFPRYRKKLANLQNTWSGASFVDDPDFHVMKHLSSVRLKSKNGSDYVGRDELEEFVGHFVAEPWDFGRPLWQTVIIENYRDETGALSAMVTKGHHALTDGQGFVMSQMAVTSFGKELDRVMEGGKQKLHDAKRGLLPPSQYHPSLKKLDAYQGAIWLRFLLLCLYWTLWFINLWIDSLWSVTQATQAIFFWFMTFWRRSMLTPHYYGQRVREKEYSTSEEFPMEEVKRIQKAFSNSIHVTLNDVVCAIISDVVAEELHQRKPDAGVVNGIISMINKYVPNPIGIFIPISLRSPGDWTMTNLSTAALAYLPSNYTGSNPSFKTMYDRIHRTKRRLNVLKHSLLPRINFWLNDVLGIYPILWPFPLLYKTPFGVSPLRFIMSFILDLVFTSFTAIVTNVPGPAKEPLRMADVEVIRWTAIPPQAGKGTLAIGIISYAGGLSISVVSDKVPGAEGITRRLTDKFEKRWKVYLDASDKKIKN</sequence>
<feature type="transmembrane region" description="Helical" evidence="8">
    <location>
        <begin position="398"/>
        <end position="417"/>
    </location>
</feature>
<dbReference type="AlphaFoldDB" id="A0AAW2Z3P6"/>
<evidence type="ECO:0000256" key="5">
    <source>
        <dbReference type="ARBA" id="ARBA00024360"/>
    </source>
</evidence>
<dbReference type="GO" id="GO:0004144">
    <property type="term" value="F:diacylglycerol O-acyltransferase activity"/>
    <property type="evidence" value="ECO:0007669"/>
    <property type="project" value="UniProtKB-EC"/>
</dbReference>
<dbReference type="GO" id="GO:0047196">
    <property type="term" value="F:long-chain-alcohol O-fatty-acyltransferase activity"/>
    <property type="evidence" value="ECO:0007669"/>
    <property type="project" value="UniProtKB-EC"/>
</dbReference>
<protein>
    <submittedName>
        <fullName evidence="11">Diacylglycerol O-acyltransferase</fullName>
    </submittedName>
</protein>
<reference evidence="11 12" key="1">
    <citation type="submission" date="2024-03" db="EMBL/GenBank/DDBJ databases">
        <title>The Acrasis kona genome and developmental transcriptomes reveal deep origins of eukaryotic multicellular pathways.</title>
        <authorList>
            <person name="Sheikh S."/>
            <person name="Fu C.-J."/>
            <person name="Brown M.W."/>
            <person name="Baldauf S.L."/>
        </authorList>
    </citation>
    <scope>NUCLEOTIDE SEQUENCE [LARGE SCALE GENOMIC DNA]</scope>
    <source>
        <strain evidence="11 12">ATCC MYA-3509</strain>
    </source>
</reference>
<dbReference type="Pfam" id="PF06974">
    <property type="entry name" value="WS_DGAT_C"/>
    <property type="match status" value="1"/>
</dbReference>
<keyword evidence="3" id="KW-0808">Transferase</keyword>
<feature type="domain" description="O-acyltransferase WSD1-like N-terminal" evidence="9">
    <location>
        <begin position="38"/>
        <end position="153"/>
    </location>
</feature>
<comment type="pathway">
    <text evidence="1">Glycerolipid metabolism; triacylglycerol biosynthesis.</text>
</comment>
<feature type="domain" description="O-acyltransferase WSD1 C-terminal" evidence="10">
    <location>
        <begin position="375"/>
        <end position="501"/>
    </location>
</feature>
<evidence type="ECO:0000256" key="1">
    <source>
        <dbReference type="ARBA" id="ARBA00004771"/>
    </source>
</evidence>
<comment type="catalytic activity">
    <reaction evidence="7">
        <text>an acyl-CoA + a 1,2-diacyl-sn-glycerol = a triacyl-sn-glycerol + CoA</text>
        <dbReference type="Rhea" id="RHEA:10868"/>
        <dbReference type="ChEBI" id="CHEBI:17815"/>
        <dbReference type="ChEBI" id="CHEBI:57287"/>
        <dbReference type="ChEBI" id="CHEBI:58342"/>
        <dbReference type="ChEBI" id="CHEBI:64615"/>
        <dbReference type="EC" id="2.3.1.20"/>
    </reaction>
</comment>
<keyword evidence="8" id="KW-0812">Transmembrane</keyword>
<evidence type="ECO:0000256" key="2">
    <source>
        <dbReference type="ARBA" id="ARBA00005189"/>
    </source>
</evidence>
<accession>A0AAW2Z3P6</accession>
<keyword evidence="8" id="KW-1133">Transmembrane helix</keyword>
<feature type="transmembrane region" description="Helical" evidence="8">
    <location>
        <begin position="228"/>
        <end position="247"/>
    </location>
</feature>
<dbReference type="InterPro" id="IPR045034">
    <property type="entry name" value="O-acyltransferase_WSD1-like"/>
</dbReference>
<evidence type="ECO:0000259" key="9">
    <source>
        <dbReference type="Pfam" id="PF03007"/>
    </source>
</evidence>
<keyword evidence="8" id="KW-0472">Membrane</keyword>
<feature type="transmembrane region" description="Helical" evidence="8">
    <location>
        <begin position="206"/>
        <end position="222"/>
    </location>
</feature>
<evidence type="ECO:0000313" key="11">
    <source>
        <dbReference type="EMBL" id="KAL0483539.1"/>
    </source>
</evidence>
<dbReference type="PANTHER" id="PTHR31650:SF1">
    <property type="entry name" value="WAX ESTER SYNTHASE_DIACYLGLYCEROL ACYLTRANSFERASE 4-RELATED"/>
    <property type="match status" value="1"/>
</dbReference>
<comment type="catalytic activity">
    <reaction evidence="6">
        <text>a long chain fatty alcohol + a fatty acyl-CoA = a long-chain alcohol wax ester + CoA</text>
        <dbReference type="Rhea" id="RHEA:38443"/>
        <dbReference type="ChEBI" id="CHEBI:17135"/>
        <dbReference type="ChEBI" id="CHEBI:57287"/>
        <dbReference type="ChEBI" id="CHEBI:77636"/>
        <dbReference type="ChEBI" id="CHEBI:235323"/>
        <dbReference type="EC" id="2.3.1.75"/>
    </reaction>
</comment>
<evidence type="ECO:0000256" key="6">
    <source>
        <dbReference type="ARBA" id="ARBA00047604"/>
    </source>
</evidence>
<evidence type="ECO:0000256" key="7">
    <source>
        <dbReference type="ARBA" id="ARBA00048109"/>
    </source>
</evidence>
<dbReference type="Proteomes" id="UP001431209">
    <property type="component" value="Unassembled WGS sequence"/>
</dbReference>
<proteinExistence type="inferred from homology"/>
<dbReference type="Pfam" id="PF03007">
    <property type="entry name" value="WS_DGAT_cat"/>
    <property type="match status" value="1"/>
</dbReference>
<dbReference type="GO" id="GO:0019432">
    <property type="term" value="P:triglyceride biosynthetic process"/>
    <property type="evidence" value="ECO:0007669"/>
    <property type="project" value="TreeGrafter"/>
</dbReference>
<comment type="pathway">
    <text evidence="2">Lipid metabolism.</text>
</comment>
<comment type="similarity">
    <text evidence="5">In the N-terminal section; belongs to the long-chain O-acyltransferase family.</text>
</comment>
<dbReference type="EMBL" id="JAOPGA020000966">
    <property type="protein sequence ID" value="KAL0483539.1"/>
    <property type="molecule type" value="Genomic_DNA"/>
</dbReference>
<evidence type="ECO:0000256" key="8">
    <source>
        <dbReference type="SAM" id="Phobius"/>
    </source>
</evidence>
<evidence type="ECO:0000259" key="10">
    <source>
        <dbReference type="Pfam" id="PF06974"/>
    </source>
</evidence>
<keyword evidence="4" id="KW-0012">Acyltransferase</keyword>
<comment type="caution">
    <text evidence="11">The sequence shown here is derived from an EMBL/GenBank/DDBJ whole genome shotgun (WGS) entry which is preliminary data.</text>
</comment>
<dbReference type="InterPro" id="IPR009721">
    <property type="entry name" value="O-acyltransferase_WSD1_C"/>
</dbReference>
<dbReference type="InterPro" id="IPR004255">
    <property type="entry name" value="O-acyltransferase_WSD1_N"/>
</dbReference>
<evidence type="ECO:0000256" key="3">
    <source>
        <dbReference type="ARBA" id="ARBA00022679"/>
    </source>
</evidence>
<organism evidence="11 12">
    <name type="scientific">Acrasis kona</name>
    <dbReference type="NCBI Taxonomy" id="1008807"/>
    <lineage>
        <taxon>Eukaryota</taxon>
        <taxon>Discoba</taxon>
        <taxon>Heterolobosea</taxon>
        <taxon>Tetramitia</taxon>
        <taxon>Eutetramitia</taxon>
        <taxon>Acrasidae</taxon>
        <taxon>Acrasis</taxon>
    </lineage>
</organism>
<dbReference type="PANTHER" id="PTHR31650">
    <property type="entry name" value="O-ACYLTRANSFERASE (WSD1-LIKE) FAMILY PROTEIN"/>
    <property type="match status" value="1"/>
</dbReference>
<evidence type="ECO:0000256" key="4">
    <source>
        <dbReference type="ARBA" id="ARBA00023315"/>
    </source>
</evidence>
<dbReference type="GO" id="GO:0005886">
    <property type="term" value="C:plasma membrane"/>
    <property type="evidence" value="ECO:0007669"/>
    <property type="project" value="TreeGrafter"/>
</dbReference>
<evidence type="ECO:0000313" key="12">
    <source>
        <dbReference type="Proteomes" id="UP001431209"/>
    </source>
</evidence>
<name>A0AAW2Z3P6_9EUKA</name>
<feature type="transmembrane region" description="Helical" evidence="8">
    <location>
        <begin position="429"/>
        <end position="448"/>
    </location>
</feature>
<gene>
    <name evidence="11" type="ORF">AKO1_014531</name>
</gene>